<dbReference type="Gene3D" id="2.40.30.170">
    <property type="match status" value="1"/>
</dbReference>
<name>A0A5S9IKJ7_UABAM</name>
<dbReference type="InterPro" id="IPR006143">
    <property type="entry name" value="RND_pump_MFP"/>
</dbReference>
<accession>A0A5S9IKJ7</accession>
<evidence type="ECO:0000259" key="2">
    <source>
        <dbReference type="Pfam" id="PF25876"/>
    </source>
</evidence>
<dbReference type="PANTHER" id="PTHR30469:SF20">
    <property type="entry name" value="EFFLUX RND TRANSPORTER PERIPLASMIC ADAPTOR SUBUNIT"/>
    <property type="match status" value="1"/>
</dbReference>
<feature type="domain" description="CusB-like beta-barrel" evidence="3">
    <location>
        <begin position="215"/>
        <end position="285"/>
    </location>
</feature>
<gene>
    <name evidence="4" type="ORF">UABAM_01412</name>
</gene>
<dbReference type="EMBL" id="AP019860">
    <property type="protein sequence ID" value="BBM83062.1"/>
    <property type="molecule type" value="Genomic_DNA"/>
</dbReference>
<proteinExistence type="inferred from homology"/>
<dbReference type="OrthoDB" id="245220at2"/>
<dbReference type="Pfam" id="PF25876">
    <property type="entry name" value="HH_MFP_RND"/>
    <property type="match status" value="1"/>
</dbReference>
<dbReference type="Gene3D" id="1.10.287.470">
    <property type="entry name" value="Helix hairpin bin"/>
    <property type="match status" value="1"/>
</dbReference>
<dbReference type="KEGG" id="uam:UABAM_01412"/>
<dbReference type="Pfam" id="PF25954">
    <property type="entry name" value="Beta-barrel_RND_2"/>
    <property type="match status" value="1"/>
</dbReference>
<dbReference type="Gene3D" id="2.40.420.20">
    <property type="match status" value="1"/>
</dbReference>
<dbReference type="SUPFAM" id="SSF111369">
    <property type="entry name" value="HlyD-like secretion proteins"/>
    <property type="match status" value="1"/>
</dbReference>
<sequence length="378" mass="43056">MRTHTRKLLELSSLCILVVTFCCSCEQKVDYKNEFLKTVTWIKLQKQKNTSMRKMSGVVQPADTTDVSFEMSGKVAGIYFDLGKKFRKGDLLAKLDDRIIRLTAKQRQNEYLEAKASLIEFKDDYKRKKDLVNRGSVSKSEYDIAVAKYKTAIRRIDIAKARLEIARENWNDTHIRAPYNGSISKRYMDPPKYLNAGEPVLQIQKDRGLEVAILAPETIINNIRVGQKARVIIPAITRKTLFLGRVSKIGSRAENANAFPVQISLLATQKENQIKPGMSAQVALRFPQTKVTNNLFRVPITAFAAGEKQSHYLLVIRKQKYGGQLQRIPVEVKEVFDQEVLVTGNLKTGQRIVRTGLSYLRHGQKVRLLGQQQILYNE</sequence>
<evidence type="ECO:0000259" key="3">
    <source>
        <dbReference type="Pfam" id="PF25954"/>
    </source>
</evidence>
<evidence type="ECO:0000313" key="4">
    <source>
        <dbReference type="EMBL" id="BBM83062.1"/>
    </source>
</evidence>
<comment type="similarity">
    <text evidence="1">Belongs to the membrane fusion protein (MFP) (TC 8.A.1) family.</text>
</comment>
<dbReference type="AlphaFoldDB" id="A0A5S9IKJ7"/>
<dbReference type="NCBIfam" id="TIGR01730">
    <property type="entry name" value="RND_mfp"/>
    <property type="match status" value="1"/>
</dbReference>
<protein>
    <submittedName>
        <fullName evidence="4">Hemolysin secretion protein D</fullName>
    </submittedName>
</protein>
<dbReference type="InterPro" id="IPR058792">
    <property type="entry name" value="Beta-barrel_RND_2"/>
</dbReference>
<reference evidence="4 5" key="1">
    <citation type="submission" date="2019-08" db="EMBL/GenBank/DDBJ databases">
        <title>Complete genome sequence of Candidatus Uab amorphum.</title>
        <authorList>
            <person name="Shiratori T."/>
            <person name="Suzuki S."/>
            <person name="Kakizawa Y."/>
            <person name="Ishida K."/>
        </authorList>
    </citation>
    <scope>NUCLEOTIDE SEQUENCE [LARGE SCALE GENOMIC DNA]</scope>
    <source>
        <strain evidence="4 5">SRT547</strain>
    </source>
</reference>
<dbReference type="InterPro" id="IPR058624">
    <property type="entry name" value="MdtA-like_HH"/>
</dbReference>
<dbReference type="Proteomes" id="UP000326354">
    <property type="component" value="Chromosome"/>
</dbReference>
<evidence type="ECO:0000256" key="1">
    <source>
        <dbReference type="ARBA" id="ARBA00009477"/>
    </source>
</evidence>
<dbReference type="GO" id="GO:1990281">
    <property type="term" value="C:efflux pump complex"/>
    <property type="evidence" value="ECO:0007669"/>
    <property type="project" value="TreeGrafter"/>
</dbReference>
<dbReference type="PANTHER" id="PTHR30469">
    <property type="entry name" value="MULTIDRUG RESISTANCE PROTEIN MDTA"/>
    <property type="match status" value="1"/>
</dbReference>
<dbReference type="RefSeq" id="WP_151967282.1">
    <property type="nucleotide sequence ID" value="NZ_AP019860.1"/>
</dbReference>
<feature type="domain" description="Multidrug resistance protein MdtA-like alpha-helical hairpin" evidence="2">
    <location>
        <begin position="106"/>
        <end position="169"/>
    </location>
</feature>
<dbReference type="Gene3D" id="2.40.50.100">
    <property type="match status" value="1"/>
</dbReference>
<dbReference type="GO" id="GO:0015562">
    <property type="term" value="F:efflux transmembrane transporter activity"/>
    <property type="evidence" value="ECO:0007669"/>
    <property type="project" value="TreeGrafter"/>
</dbReference>
<organism evidence="4 5">
    <name type="scientific">Uabimicrobium amorphum</name>
    <dbReference type="NCBI Taxonomy" id="2596890"/>
    <lineage>
        <taxon>Bacteria</taxon>
        <taxon>Pseudomonadati</taxon>
        <taxon>Planctomycetota</taxon>
        <taxon>Candidatus Uabimicrobiia</taxon>
        <taxon>Candidatus Uabimicrobiales</taxon>
        <taxon>Candidatus Uabimicrobiaceae</taxon>
        <taxon>Candidatus Uabimicrobium</taxon>
    </lineage>
</organism>
<evidence type="ECO:0000313" key="5">
    <source>
        <dbReference type="Proteomes" id="UP000326354"/>
    </source>
</evidence>
<keyword evidence="5" id="KW-1185">Reference proteome</keyword>